<keyword evidence="8" id="KW-0472">Membrane</keyword>
<evidence type="ECO:0000256" key="9">
    <source>
        <dbReference type="SAM" id="MobiDB-lite"/>
    </source>
</evidence>
<dbReference type="GO" id="GO:0010008">
    <property type="term" value="C:endosome membrane"/>
    <property type="evidence" value="ECO:0007669"/>
    <property type="project" value="UniProtKB-SubCell"/>
</dbReference>
<name>A0AAD7N5V8_9AGAR</name>
<dbReference type="InterPro" id="IPR001683">
    <property type="entry name" value="PX_dom"/>
</dbReference>
<dbReference type="GO" id="GO:0006914">
    <property type="term" value="P:autophagy"/>
    <property type="evidence" value="ECO:0007669"/>
    <property type="project" value="UniProtKB-KW"/>
</dbReference>
<feature type="compositionally biased region" description="Low complexity" evidence="9">
    <location>
        <begin position="551"/>
        <end position="565"/>
    </location>
</feature>
<dbReference type="InterPro" id="IPR036871">
    <property type="entry name" value="PX_dom_sf"/>
</dbReference>
<dbReference type="GO" id="GO:0015031">
    <property type="term" value="P:protein transport"/>
    <property type="evidence" value="ECO:0007669"/>
    <property type="project" value="UniProtKB-KW"/>
</dbReference>
<evidence type="ECO:0000313" key="11">
    <source>
        <dbReference type="EMBL" id="KAJ7746893.1"/>
    </source>
</evidence>
<evidence type="ECO:0000256" key="2">
    <source>
        <dbReference type="ARBA" id="ARBA00010883"/>
    </source>
</evidence>
<feature type="compositionally biased region" description="Acidic residues" evidence="9">
    <location>
        <begin position="1"/>
        <end position="12"/>
    </location>
</feature>
<dbReference type="PANTHER" id="PTHR46979:SF2">
    <property type="entry name" value="SORTING NEXIN-41"/>
    <property type="match status" value="1"/>
</dbReference>
<dbReference type="EMBL" id="JARJLG010000096">
    <property type="protein sequence ID" value="KAJ7746893.1"/>
    <property type="molecule type" value="Genomic_DNA"/>
</dbReference>
<evidence type="ECO:0000256" key="3">
    <source>
        <dbReference type="ARBA" id="ARBA00022448"/>
    </source>
</evidence>
<gene>
    <name evidence="11" type="ORF">DFH07DRAFT_831688</name>
</gene>
<dbReference type="Gene3D" id="1.20.1270.60">
    <property type="entry name" value="Arfaptin homology (AH) domain/BAR domain"/>
    <property type="match status" value="2"/>
</dbReference>
<organism evidence="11 12">
    <name type="scientific">Mycena maculata</name>
    <dbReference type="NCBI Taxonomy" id="230809"/>
    <lineage>
        <taxon>Eukaryota</taxon>
        <taxon>Fungi</taxon>
        <taxon>Dikarya</taxon>
        <taxon>Basidiomycota</taxon>
        <taxon>Agaricomycotina</taxon>
        <taxon>Agaricomycetes</taxon>
        <taxon>Agaricomycetidae</taxon>
        <taxon>Agaricales</taxon>
        <taxon>Marasmiineae</taxon>
        <taxon>Mycenaceae</taxon>
        <taxon>Mycena</taxon>
    </lineage>
</organism>
<dbReference type="SUPFAM" id="SSF64268">
    <property type="entry name" value="PX domain"/>
    <property type="match status" value="1"/>
</dbReference>
<dbReference type="AlphaFoldDB" id="A0AAD7N5V8"/>
<keyword evidence="4" id="KW-0967">Endosome</keyword>
<dbReference type="InterPro" id="IPR051079">
    <property type="entry name" value="Sorting_Nexin_Autophagy"/>
</dbReference>
<sequence>MEAFEDENPFESDSDRLTSAPSSPSKVDLSEPPSPPPNPSRQLSPASPNLTRPFPSPGSHRQPQTTVKSDFCCTRDRVLHSGDDVEILITDAQKTSVNATSPYIVYVIQTGNAEARHRYSEFESLRLNLVKLYPTIIIPPIPSKQTLGDYAVKQAKAKEDAALISRRKRMLQTFLNRVARHPILSNDHAFHRFLDGEVSWSEVLNSPPLSLLPKNILKAPSHNPTDQNASPAYAALPNPSAAHPLRQPDQQFINSEEFTNKFANHVSGPMEKVTRRTLKRWSDQAQDHADLGAALNGFSLHETGDLSGAIEKTGQAIDATYVSTTKLLQDLEQNWAEPLHEYSQFASIIKKLLAYRHQKNVQYEMTQDALESKREQLEELEKSEREARRLELALGRGRTNSEPTAASPSEENGGEPQRQESQSTYLPPHPGPNPSRRRAPGMGLLNALSYTLHGMMDVDPETARRNGITKTRESISQLEDALHLSAQDLKYSSSTIQADLDRFQRQKVADLREMAISMARTHRDWCKKNLEAWEEAKKEIDKIPDHPNQLPPAEAGSSAAGPSGLARRDSTATVNGR</sequence>
<keyword evidence="6" id="KW-0072">Autophagy</keyword>
<feature type="compositionally biased region" description="Polar residues" evidence="9">
    <location>
        <begin position="400"/>
        <end position="410"/>
    </location>
</feature>
<keyword evidence="3" id="KW-0813">Transport</keyword>
<feature type="region of interest" description="Disordered" evidence="9">
    <location>
        <begin position="1"/>
        <end position="69"/>
    </location>
</feature>
<keyword evidence="5" id="KW-0653">Protein transport</keyword>
<dbReference type="PROSITE" id="PS50195">
    <property type="entry name" value="PX"/>
    <property type="match status" value="1"/>
</dbReference>
<evidence type="ECO:0000256" key="1">
    <source>
        <dbReference type="ARBA" id="ARBA00004481"/>
    </source>
</evidence>
<evidence type="ECO:0000256" key="4">
    <source>
        <dbReference type="ARBA" id="ARBA00022753"/>
    </source>
</evidence>
<dbReference type="Proteomes" id="UP001215280">
    <property type="component" value="Unassembled WGS sequence"/>
</dbReference>
<dbReference type="Pfam" id="PF00787">
    <property type="entry name" value="PX"/>
    <property type="match status" value="1"/>
</dbReference>
<feature type="region of interest" description="Disordered" evidence="9">
    <location>
        <begin position="220"/>
        <end position="242"/>
    </location>
</feature>
<protein>
    <recommendedName>
        <fullName evidence="10">PX domain-containing protein</fullName>
    </recommendedName>
</protein>
<dbReference type="CDD" id="cd06867">
    <property type="entry name" value="PX_SNX41_42"/>
    <property type="match status" value="1"/>
</dbReference>
<dbReference type="GO" id="GO:0005829">
    <property type="term" value="C:cytosol"/>
    <property type="evidence" value="ECO:0007669"/>
    <property type="project" value="GOC"/>
</dbReference>
<reference evidence="11" key="1">
    <citation type="submission" date="2023-03" db="EMBL/GenBank/DDBJ databases">
        <title>Massive genome expansion in bonnet fungi (Mycena s.s.) driven by repeated elements and novel gene families across ecological guilds.</title>
        <authorList>
            <consortium name="Lawrence Berkeley National Laboratory"/>
            <person name="Harder C.B."/>
            <person name="Miyauchi S."/>
            <person name="Viragh M."/>
            <person name="Kuo A."/>
            <person name="Thoen E."/>
            <person name="Andreopoulos B."/>
            <person name="Lu D."/>
            <person name="Skrede I."/>
            <person name="Drula E."/>
            <person name="Henrissat B."/>
            <person name="Morin E."/>
            <person name="Kohler A."/>
            <person name="Barry K."/>
            <person name="LaButti K."/>
            <person name="Morin E."/>
            <person name="Salamov A."/>
            <person name="Lipzen A."/>
            <person name="Mereny Z."/>
            <person name="Hegedus B."/>
            <person name="Baldrian P."/>
            <person name="Stursova M."/>
            <person name="Weitz H."/>
            <person name="Taylor A."/>
            <person name="Grigoriev I.V."/>
            <person name="Nagy L.G."/>
            <person name="Martin F."/>
            <person name="Kauserud H."/>
        </authorList>
    </citation>
    <scope>NUCLEOTIDE SEQUENCE</scope>
    <source>
        <strain evidence="11">CBHHK188m</strain>
    </source>
</reference>
<dbReference type="CDD" id="cd07629">
    <property type="entry name" value="BAR_Atg20p"/>
    <property type="match status" value="1"/>
</dbReference>
<feature type="region of interest" description="Disordered" evidence="9">
    <location>
        <begin position="537"/>
        <end position="577"/>
    </location>
</feature>
<dbReference type="PANTHER" id="PTHR46979">
    <property type="entry name" value="SORTING NEXIN-41"/>
    <property type="match status" value="1"/>
</dbReference>
<dbReference type="SMART" id="SM00312">
    <property type="entry name" value="PX"/>
    <property type="match status" value="1"/>
</dbReference>
<proteinExistence type="inferred from homology"/>
<dbReference type="GO" id="GO:0042147">
    <property type="term" value="P:retrograde transport, endosome to Golgi"/>
    <property type="evidence" value="ECO:0007669"/>
    <property type="project" value="InterPro"/>
</dbReference>
<dbReference type="InterPro" id="IPR027267">
    <property type="entry name" value="AH/BAR_dom_sf"/>
</dbReference>
<evidence type="ECO:0000256" key="5">
    <source>
        <dbReference type="ARBA" id="ARBA00022927"/>
    </source>
</evidence>
<comment type="subcellular location">
    <subcellularLocation>
        <location evidence="1">Endosome membrane</location>
        <topology evidence="1">Peripheral membrane protein</topology>
    </subcellularLocation>
</comment>
<feature type="compositionally biased region" description="Polar residues" evidence="9">
    <location>
        <begin position="59"/>
        <end position="68"/>
    </location>
</feature>
<dbReference type="GO" id="GO:0035091">
    <property type="term" value="F:phosphatidylinositol binding"/>
    <property type="evidence" value="ECO:0007669"/>
    <property type="project" value="InterPro"/>
</dbReference>
<keyword evidence="7" id="KW-0446">Lipid-binding</keyword>
<feature type="region of interest" description="Disordered" evidence="9">
    <location>
        <begin position="392"/>
        <end position="441"/>
    </location>
</feature>
<evidence type="ECO:0000256" key="7">
    <source>
        <dbReference type="ARBA" id="ARBA00023121"/>
    </source>
</evidence>
<evidence type="ECO:0000313" key="12">
    <source>
        <dbReference type="Proteomes" id="UP001215280"/>
    </source>
</evidence>
<dbReference type="Gene3D" id="3.30.1520.10">
    <property type="entry name" value="Phox-like domain"/>
    <property type="match status" value="1"/>
</dbReference>
<keyword evidence="12" id="KW-1185">Reference proteome</keyword>
<feature type="domain" description="PX" evidence="10">
    <location>
        <begin position="81"/>
        <end position="200"/>
    </location>
</feature>
<evidence type="ECO:0000256" key="8">
    <source>
        <dbReference type="ARBA" id="ARBA00023136"/>
    </source>
</evidence>
<comment type="similarity">
    <text evidence="2">Belongs to the sorting nexin family.</text>
</comment>
<evidence type="ECO:0000259" key="10">
    <source>
        <dbReference type="PROSITE" id="PS50195"/>
    </source>
</evidence>
<comment type="caution">
    <text evidence="11">The sequence shown here is derived from an EMBL/GenBank/DDBJ whole genome shotgun (WGS) entry which is preliminary data.</text>
</comment>
<dbReference type="InterPro" id="IPR044106">
    <property type="entry name" value="PX_Snx41/Atg20"/>
</dbReference>
<evidence type="ECO:0000256" key="6">
    <source>
        <dbReference type="ARBA" id="ARBA00023006"/>
    </source>
</evidence>
<accession>A0AAD7N5V8</accession>